<sequence>MVKSPSEAKTLGLALLVARKDCAATVRRDRVSIPGSPRRQTEDLSQKEQDKTMNAITWRQERYIRDLLEKKAWKFDAPQFVTAVQAHVDSNLGNLTGGRDGTGSALIGYLKGLPDTAEILKSHAVSVQTADHFEQITGVRPESVTDNRAESFDITGNEDFNHWVNHVDPKAPSKAVRTPSVADGWVKGRPTVGERPKAPTARPGLYVRDGEVFKVTESKRNPGQFVAKLIGTMERGHRKATFVRGMVWKLTEDQRMTPEQAKAYGDKFGQCVNCGKALNDPASVKLGMGPVCHKRLTGH</sequence>
<dbReference type="EMBL" id="EU770222">
    <property type="protein sequence ID" value="ACF05139.1"/>
    <property type="molecule type" value="Genomic_DNA"/>
</dbReference>
<feature type="region of interest" description="Disordered" evidence="1">
    <location>
        <begin position="30"/>
        <end position="50"/>
    </location>
</feature>
<feature type="compositionally biased region" description="Basic and acidic residues" evidence="1">
    <location>
        <begin position="39"/>
        <end position="50"/>
    </location>
</feature>
<evidence type="ECO:0000313" key="2">
    <source>
        <dbReference type="EMBL" id="ACF05139.1"/>
    </source>
</evidence>
<reference evidence="2 3" key="1">
    <citation type="submission" date="2008-05" db="EMBL/GenBank/DDBJ databases">
        <authorList>
            <person name="Weber R.J."/>
            <person name="Jacobs-Sera D."/>
            <person name="Houtz J."/>
            <person name="Hendrix R.W."/>
            <person name="Hatfull G.H."/>
        </authorList>
    </citation>
    <scope>NUCLEOTIDE SEQUENCE [LARGE SCALE GENOMIC DNA]</scope>
</reference>
<protein>
    <submittedName>
        <fullName evidence="2">Uncharacterized protein</fullName>
    </submittedName>
</protein>
<proteinExistence type="predicted"/>
<keyword evidence="3" id="KW-1185">Reference proteome</keyword>
<dbReference type="RefSeq" id="YP_002003400.1">
    <property type="nucleotide sequence ID" value="NC_011039.1"/>
</dbReference>
<evidence type="ECO:0000313" key="3">
    <source>
        <dbReference type="Proteomes" id="UP000000621"/>
    </source>
</evidence>
<organism evidence="2 3">
    <name type="scientific">Mycobacterium phage Predator</name>
    <dbReference type="NCBI Taxonomy" id="543153"/>
    <lineage>
        <taxon>Viruses</taxon>
        <taxon>Duplodnaviria</taxon>
        <taxon>Heunggongvirae</taxon>
        <taxon>Uroviricota</taxon>
        <taxon>Caudoviricetes</taxon>
        <taxon>Predatorvirus</taxon>
        <taxon>Predatorvirus predator</taxon>
    </lineage>
</organism>
<accession>B3VM69</accession>
<gene>
    <name evidence="2" type="ORF">PREDATOR_42</name>
</gene>
<name>B3VM69_9CAUD</name>
<dbReference type="Pfam" id="PF19474">
    <property type="entry name" value="DUF6011"/>
    <property type="match status" value="1"/>
</dbReference>
<evidence type="ECO:0000256" key="1">
    <source>
        <dbReference type="SAM" id="MobiDB-lite"/>
    </source>
</evidence>
<dbReference type="Proteomes" id="UP000000621">
    <property type="component" value="Segment"/>
</dbReference>
<dbReference type="KEGG" id="vg:6450090"/>
<dbReference type="InterPro" id="IPR046053">
    <property type="entry name" value="DUF6011"/>
</dbReference>